<gene>
    <name evidence="2" type="ORF">EATG_01433</name>
</gene>
<evidence type="ECO:0000313" key="2">
    <source>
        <dbReference type="EMBL" id="OSL46347.1"/>
    </source>
</evidence>
<feature type="compositionally biased region" description="Basic and acidic residues" evidence="1">
    <location>
        <begin position="12"/>
        <end position="22"/>
    </location>
</feature>
<dbReference type="EMBL" id="ADJX01000008">
    <property type="protein sequence ID" value="OSL46347.1"/>
    <property type="molecule type" value="Genomic_DNA"/>
</dbReference>
<dbReference type="Proteomes" id="UP000243401">
    <property type="component" value="Unassembled WGS sequence"/>
</dbReference>
<organism evidence="2 3">
    <name type="scientific">Escherichia coli H605</name>
    <dbReference type="NCBI Taxonomy" id="656410"/>
    <lineage>
        <taxon>Bacteria</taxon>
        <taxon>Pseudomonadati</taxon>
        <taxon>Pseudomonadota</taxon>
        <taxon>Gammaproteobacteria</taxon>
        <taxon>Enterobacterales</taxon>
        <taxon>Enterobacteriaceae</taxon>
        <taxon>Escherichia</taxon>
    </lineage>
</organism>
<feature type="region of interest" description="Disordered" evidence="1">
    <location>
        <begin position="1"/>
        <end position="32"/>
    </location>
</feature>
<evidence type="ECO:0000313" key="3">
    <source>
        <dbReference type="Proteomes" id="UP000243401"/>
    </source>
</evidence>
<accession>A0AAJ3NX19</accession>
<name>A0AAJ3NX19_ECOLX</name>
<proteinExistence type="predicted"/>
<evidence type="ECO:0000256" key="1">
    <source>
        <dbReference type="SAM" id="MobiDB-lite"/>
    </source>
</evidence>
<protein>
    <submittedName>
        <fullName evidence="2">Uncharacterized protein</fullName>
    </submittedName>
</protein>
<comment type="caution">
    <text evidence="2">The sequence shown here is derived from an EMBL/GenBank/DDBJ whole genome shotgun (WGS) entry which is preliminary data.</text>
</comment>
<reference evidence="2 3" key="1">
    <citation type="submission" date="2010-04" db="EMBL/GenBank/DDBJ databases">
        <title>The Genome Sequence of Escherichia coli H605.</title>
        <authorList>
            <consortium name="The Broad Institute Genome Sequencing Platform"/>
            <consortium name="The Broad Institute Genome Sequencing Center for Infectious Disease"/>
            <person name="Feldgarden M."/>
            <person name="Gordon D.M."/>
            <person name="Johnson J.R."/>
            <person name="Johnston B.D."/>
            <person name="Young S."/>
            <person name="Zeng Q."/>
            <person name="Koehrsen M."/>
            <person name="Alvarado L."/>
            <person name="Berlin A.M."/>
            <person name="Borenstein D."/>
            <person name="Chapman S.B."/>
            <person name="Chen Z."/>
            <person name="Engels R."/>
            <person name="Freedman E."/>
            <person name="Gellesch M."/>
            <person name="Goldberg J."/>
            <person name="Griggs A."/>
            <person name="Gujja S."/>
            <person name="Heilman E.R."/>
            <person name="Heiman D.I."/>
            <person name="Hepburn T.A."/>
            <person name="Howarth C."/>
            <person name="Jen D."/>
            <person name="Larson L."/>
            <person name="Mehta T."/>
            <person name="Park D."/>
            <person name="Pearson M."/>
            <person name="Richards J."/>
            <person name="Roberts A."/>
            <person name="Saif S."/>
            <person name="Shea T.D."/>
            <person name="Shenoy N."/>
            <person name="Sisk P."/>
            <person name="Stolte C."/>
            <person name="Sykes S.N."/>
            <person name="Walk T."/>
            <person name="White J."/>
            <person name="Yandava C."/>
            <person name="Haas B."/>
            <person name="Henn M.R."/>
            <person name="Nusbaum C."/>
            <person name="Birren B."/>
        </authorList>
    </citation>
    <scope>NUCLEOTIDE SEQUENCE [LARGE SCALE GENOMIC DNA]</scope>
    <source>
        <strain evidence="2 3">H605</strain>
    </source>
</reference>
<sequence length="32" mass="3677">MVPECAQSPERTPVREDDEHTPVPKWQISQAD</sequence>
<dbReference type="AlphaFoldDB" id="A0AAJ3NX19"/>